<organism evidence="4 5">
    <name type="scientific">Devosia subaequoris</name>
    <dbReference type="NCBI Taxonomy" id="395930"/>
    <lineage>
        <taxon>Bacteria</taxon>
        <taxon>Pseudomonadati</taxon>
        <taxon>Pseudomonadota</taxon>
        <taxon>Alphaproteobacteria</taxon>
        <taxon>Hyphomicrobiales</taxon>
        <taxon>Devosiaceae</taxon>
        <taxon>Devosia</taxon>
    </lineage>
</organism>
<gene>
    <name evidence="4" type="ORF">GGR20_003258</name>
</gene>
<name>A0A7W6IPW4_9HYPH</name>
<accession>A0A7W6IPW4</accession>
<keyword evidence="5" id="KW-1185">Reference proteome</keyword>
<dbReference type="Gene3D" id="3.40.50.300">
    <property type="entry name" value="P-loop containing nucleotide triphosphate hydrolases"/>
    <property type="match status" value="1"/>
</dbReference>
<evidence type="ECO:0000256" key="1">
    <source>
        <dbReference type="ARBA" id="ARBA00022612"/>
    </source>
</evidence>
<feature type="compositionally biased region" description="Polar residues" evidence="2">
    <location>
        <begin position="272"/>
        <end position="285"/>
    </location>
</feature>
<dbReference type="AlphaFoldDB" id="A0A7W6IPW4"/>
<dbReference type="Pfam" id="PF17289">
    <property type="entry name" value="Terminase_6C"/>
    <property type="match status" value="1"/>
</dbReference>
<dbReference type="NCBIfam" id="TIGR01630">
    <property type="entry name" value="psiM2_ORF9"/>
    <property type="match status" value="1"/>
</dbReference>
<feature type="domain" description="Terminase large subunit gp17-like C-terminal" evidence="3">
    <location>
        <begin position="315"/>
        <end position="457"/>
    </location>
</feature>
<evidence type="ECO:0000259" key="3">
    <source>
        <dbReference type="Pfam" id="PF17289"/>
    </source>
</evidence>
<feature type="compositionally biased region" description="Basic and acidic residues" evidence="2">
    <location>
        <begin position="259"/>
        <end position="270"/>
    </location>
</feature>
<sequence>MTNLIKPERELRAYLRQDLSCFVEKAFKTLEPSTTYAPNWHIDHLCWHLSRVAAGQCTRLIINVPPRSMKSITASIAFPAWLLGHDPSKRIMCVSFSDDFARKLSVDTRTLLQTDWYQQTFPRMRLASKRPRNTELTTTEHGYRFAAGNGGSVLGRGADLIIVDDPIKPTATLSSAERRRVNEFYDNTLYTRLNNKQTGAIVIIMQRLHQDDLVGHVLPKDDWEVVSIPAIETETRSYRLGPAPEHVYRRLAGEVLHEAREPRESLERTRRSQGSLTFSAQYQQSPVPPEGNIVKLDWIQRYHKLPDAFDFKIASWDTASTLSENADYSVGTVWGAKGLDFYLIDLVRGRFEVPELRRHVVNLEHRWETHQTVIEDTELGRAIAQDLRRSGECRPILKKPRFDKEARFLMQSARFESHQVHVPQDAPWLADWLDELLAFPNCKHDDQVDSTSQALSHLSSRAFSRNRNQAPKMLRQEGQRPIGHDFYRRGRAK</sequence>
<dbReference type="InterPro" id="IPR027417">
    <property type="entry name" value="P-loop_NTPase"/>
</dbReference>
<dbReference type="InterPro" id="IPR035421">
    <property type="entry name" value="Terminase_6C"/>
</dbReference>
<dbReference type="Gene3D" id="3.30.420.240">
    <property type="match status" value="1"/>
</dbReference>
<protein>
    <submittedName>
        <fullName evidence="4">Putative phage terminase large subunit-like protein</fullName>
    </submittedName>
</protein>
<comment type="caution">
    <text evidence="4">The sequence shown here is derived from an EMBL/GenBank/DDBJ whole genome shotgun (WGS) entry which is preliminary data.</text>
</comment>
<evidence type="ECO:0000313" key="5">
    <source>
        <dbReference type="Proteomes" id="UP000547011"/>
    </source>
</evidence>
<dbReference type="Proteomes" id="UP000547011">
    <property type="component" value="Unassembled WGS sequence"/>
</dbReference>
<reference evidence="4 5" key="1">
    <citation type="submission" date="2020-08" db="EMBL/GenBank/DDBJ databases">
        <title>Genomic Encyclopedia of Type Strains, Phase IV (KMG-IV): sequencing the most valuable type-strain genomes for metagenomic binning, comparative biology and taxonomic classification.</title>
        <authorList>
            <person name="Goeker M."/>
        </authorList>
    </citation>
    <scope>NUCLEOTIDE SEQUENCE [LARGE SCALE GENOMIC DNA]</scope>
    <source>
        <strain evidence="4 5">DSM 23447</strain>
    </source>
</reference>
<feature type="region of interest" description="Disordered" evidence="2">
    <location>
        <begin position="259"/>
        <end position="285"/>
    </location>
</feature>
<dbReference type="RefSeq" id="WP_183312375.1">
    <property type="nucleotide sequence ID" value="NZ_JACIEW010000009.1"/>
</dbReference>
<dbReference type="InterPro" id="IPR006517">
    <property type="entry name" value="Phage_terminase_lsu-like_C"/>
</dbReference>
<proteinExistence type="predicted"/>
<evidence type="ECO:0000256" key="2">
    <source>
        <dbReference type="SAM" id="MobiDB-lite"/>
    </source>
</evidence>
<evidence type="ECO:0000313" key="4">
    <source>
        <dbReference type="EMBL" id="MBB4053596.1"/>
    </source>
</evidence>
<keyword evidence="1" id="KW-1188">Viral release from host cell</keyword>
<dbReference type="EMBL" id="JACIEW010000009">
    <property type="protein sequence ID" value="MBB4053596.1"/>
    <property type="molecule type" value="Genomic_DNA"/>
</dbReference>